<evidence type="ECO:0000313" key="10">
    <source>
        <dbReference type="Proteomes" id="UP000663570"/>
    </source>
</evidence>
<dbReference type="SUPFAM" id="SSF52540">
    <property type="entry name" value="P-loop containing nucleoside triphosphate hydrolases"/>
    <property type="match status" value="1"/>
</dbReference>
<keyword evidence="1" id="KW-0813">Transport</keyword>
<keyword evidence="5" id="KW-0067">ATP-binding</keyword>
<dbReference type="InterPro" id="IPR017871">
    <property type="entry name" value="ABC_transporter-like_CS"/>
</dbReference>
<accession>A0ABX7MCF2</accession>
<name>A0ABX7MCF2_9RHOO</name>
<evidence type="ECO:0000256" key="5">
    <source>
        <dbReference type="ARBA" id="ARBA00022840"/>
    </source>
</evidence>
<sequence length="204" mass="22247">MSAHDLACVRGHRTLFEHIHFTLTAGEWMYLRGSNGAGKTSMLRQLAGLAHPAAGSVRWNDEDIREAGDAYREALLFLGHHSALKEDLTPLENLCLAAALDGHALDEATALVALRRFGLKGREELPVKFLSQGQRRRVLLSRLLTRKASLWILDEPLAALDTRAVDLLGEVLADHVGRGGIAILTSHQTIPLPGGRELMLEGVA</sequence>
<dbReference type="Pfam" id="PF00005">
    <property type="entry name" value="ABC_tran"/>
    <property type="match status" value="1"/>
</dbReference>
<proteinExistence type="predicted"/>
<dbReference type="Gene3D" id="3.40.50.300">
    <property type="entry name" value="P-loop containing nucleotide triphosphate hydrolases"/>
    <property type="match status" value="1"/>
</dbReference>
<dbReference type="Proteomes" id="UP000663570">
    <property type="component" value="Chromosome"/>
</dbReference>
<dbReference type="NCBIfam" id="TIGR01189">
    <property type="entry name" value="ccmA"/>
    <property type="match status" value="1"/>
</dbReference>
<dbReference type="EMBL" id="CP071060">
    <property type="protein sequence ID" value="QSI79139.1"/>
    <property type="molecule type" value="Genomic_DNA"/>
</dbReference>
<organism evidence="9 10">
    <name type="scientific">Niveibacterium microcysteis</name>
    <dbReference type="NCBI Taxonomy" id="2811415"/>
    <lineage>
        <taxon>Bacteria</taxon>
        <taxon>Pseudomonadati</taxon>
        <taxon>Pseudomonadota</taxon>
        <taxon>Betaproteobacteria</taxon>
        <taxon>Rhodocyclales</taxon>
        <taxon>Rhodocyclaceae</taxon>
        <taxon>Niveibacterium</taxon>
    </lineage>
</organism>
<evidence type="ECO:0000256" key="3">
    <source>
        <dbReference type="ARBA" id="ARBA00022741"/>
    </source>
</evidence>
<evidence type="ECO:0000256" key="7">
    <source>
        <dbReference type="ARBA" id="ARBA00023136"/>
    </source>
</evidence>
<protein>
    <submittedName>
        <fullName evidence="9">Cytochrome c biogenesis heme-transporting ATPase CcmA</fullName>
    </submittedName>
</protein>
<gene>
    <name evidence="9" type="primary">ccmA</name>
    <name evidence="9" type="ORF">JY500_06375</name>
</gene>
<evidence type="ECO:0000313" key="9">
    <source>
        <dbReference type="EMBL" id="QSI79139.1"/>
    </source>
</evidence>
<dbReference type="InterPro" id="IPR005895">
    <property type="entry name" value="ABC_transptr_haem_export_CcmA"/>
</dbReference>
<dbReference type="PANTHER" id="PTHR43499">
    <property type="entry name" value="ABC TRANSPORTER I FAMILY MEMBER 1"/>
    <property type="match status" value="1"/>
</dbReference>
<keyword evidence="3" id="KW-0547">Nucleotide-binding</keyword>
<keyword evidence="6" id="KW-1278">Translocase</keyword>
<dbReference type="InterPro" id="IPR003593">
    <property type="entry name" value="AAA+_ATPase"/>
</dbReference>
<evidence type="ECO:0000256" key="2">
    <source>
        <dbReference type="ARBA" id="ARBA00022475"/>
    </source>
</evidence>
<keyword evidence="10" id="KW-1185">Reference proteome</keyword>
<evidence type="ECO:0000256" key="6">
    <source>
        <dbReference type="ARBA" id="ARBA00022967"/>
    </source>
</evidence>
<dbReference type="PROSITE" id="PS00211">
    <property type="entry name" value="ABC_TRANSPORTER_1"/>
    <property type="match status" value="1"/>
</dbReference>
<keyword evidence="4" id="KW-0201">Cytochrome c-type biogenesis</keyword>
<evidence type="ECO:0000256" key="4">
    <source>
        <dbReference type="ARBA" id="ARBA00022748"/>
    </source>
</evidence>
<keyword evidence="7" id="KW-0472">Membrane</keyword>
<dbReference type="NCBIfam" id="NF010061">
    <property type="entry name" value="PRK13538.1"/>
    <property type="match status" value="1"/>
</dbReference>
<reference evidence="9 10" key="1">
    <citation type="submission" date="2021-02" db="EMBL/GenBank/DDBJ databases">
        <title>Niveibacterium changnyeongensis HC41.</title>
        <authorList>
            <person name="Kang M."/>
        </authorList>
    </citation>
    <scope>NUCLEOTIDE SEQUENCE [LARGE SCALE GENOMIC DNA]</scope>
    <source>
        <strain evidence="9 10">HC41</strain>
    </source>
</reference>
<dbReference type="SMART" id="SM00382">
    <property type="entry name" value="AAA"/>
    <property type="match status" value="1"/>
</dbReference>
<keyword evidence="2" id="KW-1003">Cell membrane</keyword>
<evidence type="ECO:0000256" key="1">
    <source>
        <dbReference type="ARBA" id="ARBA00022448"/>
    </source>
</evidence>
<dbReference type="InterPro" id="IPR003439">
    <property type="entry name" value="ABC_transporter-like_ATP-bd"/>
</dbReference>
<dbReference type="InterPro" id="IPR027417">
    <property type="entry name" value="P-loop_NTPase"/>
</dbReference>
<evidence type="ECO:0000259" key="8">
    <source>
        <dbReference type="PROSITE" id="PS50893"/>
    </source>
</evidence>
<dbReference type="PROSITE" id="PS50893">
    <property type="entry name" value="ABC_TRANSPORTER_2"/>
    <property type="match status" value="1"/>
</dbReference>
<dbReference type="PANTHER" id="PTHR43499:SF1">
    <property type="entry name" value="ABC TRANSPORTER I FAMILY MEMBER 1"/>
    <property type="match status" value="1"/>
</dbReference>
<feature type="domain" description="ABC transporter" evidence="8">
    <location>
        <begin position="1"/>
        <end position="202"/>
    </location>
</feature>